<dbReference type="GO" id="GO:0015343">
    <property type="term" value="F:siderophore-iron transmembrane transporter activity"/>
    <property type="evidence" value="ECO:0007669"/>
    <property type="project" value="TreeGrafter"/>
</dbReference>
<feature type="transmembrane region" description="Helical" evidence="19">
    <location>
        <begin position="89"/>
        <end position="113"/>
    </location>
</feature>
<comment type="similarity">
    <text evidence="3">Belongs to the small GTPase superfamily. Rho family. CDC42 subfamily.</text>
</comment>
<dbReference type="SMART" id="SM00174">
    <property type="entry name" value="RHO"/>
    <property type="match status" value="1"/>
</dbReference>
<evidence type="ECO:0000256" key="5">
    <source>
        <dbReference type="ARBA" id="ARBA00022448"/>
    </source>
</evidence>
<comment type="caution">
    <text evidence="21">The sequence shown here is derived from an EMBL/GenBank/DDBJ whole genome shotgun (WGS) entry which is preliminary data.</text>
</comment>
<keyword evidence="9 19" id="KW-0812">Transmembrane</keyword>
<dbReference type="InterPro" id="IPR011701">
    <property type="entry name" value="MFS"/>
</dbReference>
<dbReference type="FunFam" id="3.40.50.300:FF:000236">
    <property type="entry name" value="Cell division control protein 42"/>
    <property type="match status" value="1"/>
</dbReference>
<evidence type="ECO:0000256" key="3">
    <source>
        <dbReference type="ARBA" id="ARBA00008112"/>
    </source>
</evidence>
<dbReference type="PANTHER" id="PTHR23501">
    <property type="entry name" value="MAJOR FACILITATOR SUPERFAMILY"/>
    <property type="match status" value="1"/>
</dbReference>
<feature type="transmembrane region" description="Helical" evidence="19">
    <location>
        <begin position="125"/>
        <end position="144"/>
    </location>
</feature>
<organism evidence="21 22">
    <name type="scientific">Elsinoe batatas</name>
    <dbReference type="NCBI Taxonomy" id="2601811"/>
    <lineage>
        <taxon>Eukaryota</taxon>
        <taxon>Fungi</taxon>
        <taxon>Dikarya</taxon>
        <taxon>Ascomycota</taxon>
        <taxon>Pezizomycotina</taxon>
        <taxon>Dothideomycetes</taxon>
        <taxon>Dothideomycetidae</taxon>
        <taxon>Myriangiales</taxon>
        <taxon>Elsinoaceae</taxon>
        <taxon>Elsinoe</taxon>
    </lineage>
</organism>
<dbReference type="OrthoDB" id="2241241at2759"/>
<feature type="transmembrane region" description="Helical" evidence="19">
    <location>
        <begin position="219"/>
        <end position="239"/>
    </location>
</feature>
<keyword evidence="15" id="KW-0449">Lipoprotein</keyword>
<keyword evidence="12" id="KW-0406">Ion transport</keyword>
<evidence type="ECO:0000256" key="16">
    <source>
        <dbReference type="ARBA" id="ARBA00023289"/>
    </source>
</evidence>
<evidence type="ECO:0000256" key="13">
    <source>
        <dbReference type="ARBA" id="ARBA00023134"/>
    </source>
</evidence>
<dbReference type="Gene3D" id="1.20.1250.20">
    <property type="entry name" value="MFS general substrate transporter like domains"/>
    <property type="match status" value="2"/>
</dbReference>
<dbReference type="GO" id="GO:0003924">
    <property type="term" value="F:GTPase activity"/>
    <property type="evidence" value="ECO:0007669"/>
    <property type="project" value="InterPro"/>
</dbReference>
<evidence type="ECO:0000256" key="8">
    <source>
        <dbReference type="ARBA" id="ARBA00022618"/>
    </source>
</evidence>
<dbReference type="GO" id="GO:0051286">
    <property type="term" value="C:cell tip"/>
    <property type="evidence" value="ECO:0007669"/>
    <property type="project" value="UniProtKB-ARBA"/>
</dbReference>
<keyword evidence="17" id="KW-0131">Cell cycle</keyword>
<dbReference type="InterPro" id="IPR027417">
    <property type="entry name" value="P-loop_NTPase"/>
</dbReference>
<dbReference type="PANTHER" id="PTHR23501:SF87">
    <property type="entry name" value="SIDEROPHORE IRON TRANSPORTER 2"/>
    <property type="match status" value="1"/>
</dbReference>
<evidence type="ECO:0000256" key="19">
    <source>
        <dbReference type="SAM" id="Phobius"/>
    </source>
</evidence>
<dbReference type="SMART" id="SM00175">
    <property type="entry name" value="RAB"/>
    <property type="match status" value="1"/>
</dbReference>
<keyword evidence="13" id="KW-0342">GTP-binding</keyword>
<feature type="domain" description="Major facilitator superfamily (MFS) profile" evidence="20">
    <location>
        <begin position="60"/>
        <end position="574"/>
    </location>
</feature>
<gene>
    <name evidence="21" type="ORF">KVT40_002482</name>
</gene>
<keyword evidence="8" id="KW-0132">Cell division</keyword>
<dbReference type="NCBIfam" id="TIGR00231">
    <property type="entry name" value="small_GTP"/>
    <property type="match status" value="1"/>
</dbReference>
<evidence type="ECO:0000256" key="10">
    <source>
        <dbReference type="ARBA" id="ARBA00022741"/>
    </source>
</evidence>
<dbReference type="FunFam" id="1.20.1250.20:FF:000197">
    <property type="entry name" value="Siderophore iron transporter 1"/>
    <property type="match status" value="1"/>
</dbReference>
<dbReference type="GO" id="GO:0005886">
    <property type="term" value="C:plasma membrane"/>
    <property type="evidence" value="ECO:0007669"/>
    <property type="project" value="UniProtKB-SubCell"/>
</dbReference>
<dbReference type="CDD" id="cd01874">
    <property type="entry name" value="Cdc42"/>
    <property type="match status" value="1"/>
</dbReference>
<evidence type="ECO:0000259" key="20">
    <source>
        <dbReference type="PROSITE" id="PS50850"/>
    </source>
</evidence>
<dbReference type="Gene3D" id="3.40.50.300">
    <property type="entry name" value="P-loop containing nucleotide triphosphate hydrolases"/>
    <property type="match status" value="1"/>
</dbReference>
<dbReference type="GO" id="GO:0030010">
    <property type="term" value="P:establishment of cell polarity"/>
    <property type="evidence" value="ECO:0007669"/>
    <property type="project" value="UniProtKB-ARBA"/>
</dbReference>
<dbReference type="PRINTS" id="PR00449">
    <property type="entry name" value="RASTRNSFRMNG"/>
</dbReference>
<feature type="transmembrane region" description="Helical" evidence="19">
    <location>
        <begin position="300"/>
        <end position="322"/>
    </location>
</feature>
<dbReference type="Pfam" id="PF07690">
    <property type="entry name" value="MFS_1"/>
    <property type="match status" value="1"/>
</dbReference>
<comment type="similarity">
    <text evidence="4">Belongs to the major facilitator superfamily.</text>
</comment>
<dbReference type="GO" id="GO:0051301">
    <property type="term" value="P:cell division"/>
    <property type="evidence" value="ECO:0007669"/>
    <property type="project" value="UniProtKB-KW"/>
</dbReference>
<evidence type="ECO:0000256" key="12">
    <source>
        <dbReference type="ARBA" id="ARBA00023065"/>
    </source>
</evidence>
<evidence type="ECO:0000256" key="11">
    <source>
        <dbReference type="ARBA" id="ARBA00022989"/>
    </source>
</evidence>
<dbReference type="PROSITE" id="PS51421">
    <property type="entry name" value="RAS"/>
    <property type="match status" value="1"/>
</dbReference>
<dbReference type="Pfam" id="PF00071">
    <property type="entry name" value="Ras"/>
    <property type="match status" value="1"/>
</dbReference>
<evidence type="ECO:0000256" key="6">
    <source>
        <dbReference type="ARBA" id="ARBA00022475"/>
    </source>
</evidence>
<evidence type="ECO:0000256" key="1">
    <source>
        <dbReference type="ARBA" id="ARBA00004141"/>
    </source>
</evidence>
<dbReference type="AlphaFoldDB" id="A0A8K0L435"/>
<dbReference type="Proteomes" id="UP000809789">
    <property type="component" value="Unassembled WGS sequence"/>
</dbReference>
<evidence type="ECO:0000256" key="4">
    <source>
        <dbReference type="ARBA" id="ARBA00008335"/>
    </source>
</evidence>
<dbReference type="InterPro" id="IPR001806">
    <property type="entry name" value="Small_GTPase"/>
</dbReference>
<dbReference type="InterPro" id="IPR020846">
    <property type="entry name" value="MFS_dom"/>
</dbReference>
<evidence type="ECO:0000313" key="22">
    <source>
        <dbReference type="Proteomes" id="UP000809789"/>
    </source>
</evidence>
<dbReference type="SUPFAM" id="SSF103473">
    <property type="entry name" value="MFS general substrate transporter"/>
    <property type="match status" value="2"/>
</dbReference>
<keyword evidence="22" id="KW-1185">Reference proteome</keyword>
<dbReference type="GO" id="GO:0005525">
    <property type="term" value="F:GTP binding"/>
    <property type="evidence" value="ECO:0007669"/>
    <property type="project" value="UniProtKB-KW"/>
</dbReference>
<dbReference type="GO" id="GO:0030427">
    <property type="term" value="C:site of polarized growth"/>
    <property type="evidence" value="ECO:0007669"/>
    <property type="project" value="UniProtKB-ARBA"/>
</dbReference>
<comment type="subcellular location">
    <subcellularLocation>
        <location evidence="2">Cell membrane</location>
        <topology evidence="2">Lipid-anchor</topology>
        <orientation evidence="2">Cytoplasmic side</orientation>
    </subcellularLocation>
    <subcellularLocation>
        <location evidence="1">Membrane</location>
        <topology evidence="1">Multi-pass membrane protein</topology>
    </subcellularLocation>
</comment>
<dbReference type="PROSITE" id="PS51420">
    <property type="entry name" value="RHO"/>
    <property type="match status" value="1"/>
</dbReference>
<evidence type="ECO:0000256" key="2">
    <source>
        <dbReference type="ARBA" id="ARBA00004342"/>
    </source>
</evidence>
<evidence type="ECO:0000256" key="9">
    <source>
        <dbReference type="ARBA" id="ARBA00022692"/>
    </source>
</evidence>
<name>A0A8K0L435_9PEZI</name>
<keyword evidence="6" id="KW-1003">Cell membrane</keyword>
<feature type="transmembrane region" description="Helical" evidence="19">
    <location>
        <begin position="409"/>
        <end position="428"/>
    </location>
</feature>
<evidence type="ECO:0000256" key="17">
    <source>
        <dbReference type="ARBA" id="ARBA00023306"/>
    </source>
</evidence>
<feature type="transmembrane region" description="Helical" evidence="19">
    <location>
        <begin position="271"/>
        <end position="294"/>
    </location>
</feature>
<dbReference type="EMBL" id="JAESVG020000003">
    <property type="protein sequence ID" value="KAG8628617.1"/>
    <property type="molecule type" value="Genomic_DNA"/>
</dbReference>
<keyword evidence="10" id="KW-0547">Nucleotide-binding</keyword>
<evidence type="ECO:0000256" key="7">
    <source>
        <dbReference type="ARBA" id="ARBA00022481"/>
    </source>
</evidence>
<evidence type="ECO:0000256" key="14">
    <source>
        <dbReference type="ARBA" id="ARBA00023136"/>
    </source>
</evidence>
<reference evidence="21" key="1">
    <citation type="submission" date="2021-07" db="EMBL/GenBank/DDBJ databases">
        <title>Elsinoe batatas strain:CRI-CJ2 Genome sequencing and assembly.</title>
        <authorList>
            <person name="Huang L."/>
        </authorList>
    </citation>
    <scope>NUCLEOTIDE SEQUENCE</scope>
    <source>
        <strain evidence="21">CRI-CJ2</strain>
    </source>
</reference>
<feature type="transmembrane region" description="Helical" evidence="19">
    <location>
        <begin position="60"/>
        <end position="77"/>
    </location>
</feature>
<dbReference type="InterPro" id="IPR005225">
    <property type="entry name" value="Small_GTP-bd"/>
</dbReference>
<dbReference type="PROSITE" id="PS50850">
    <property type="entry name" value="MFS"/>
    <property type="match status" value="1"/>
</dbReference>
<feature type="transmembrane region" description="Helical" evidence="19">
    <location>
        <begin position="343"/>
        <end position="367"/>
    </location>
</feature>
<sequence>MTDATRPGPSEPTAPSNKEKPVLDGADSSSMTSSSAESFGSAQAGVKRLEAISTAWTKKSLLIAYFSIYLMAFITSLEQQTTLNFAPFATSAFLAHSLLATVYVVQSIVLSVVKPPISKIADVFGRLEAFSICIFLFVIGYIMLAASNNVRTYASAAIFYSAGQTGLQILQQIFVADTSDLLNRALVSTIPDIPYLITTWVGPEVASGVLAGAGWRWGYGMWTIILPVAFLPLALSLFLNNRKAAKQGILPPRPYAGIPVKQVFISLWYDLDVFGLLLLSAAISLILLPLTLAARATGGWSNASMIAMIVIGIVCLIAFPIWERSPKLAPHAFFPKNLFTNKTVLAGTAIAFFYFMAFYLSVFPYFYSYLLVVQGESVIAAGRITQTFTFSSTVTSVIISFVIKYTKHYKYFVTLGAAIYLIGIGLMLRYRQFGASTGTLVGCQIAVGIGGGMLNVPAQLGVQASASHQQVAAATAVFLTILEIGGAVGSSISGAVWTSNLLPKLQLYLPPETADQATLIYGNVTLASSGWPMGDPTRDAINRAYQETMTKLLTIAVCVAAPILPLSLLMKNYKLDQVDQRVKGTVIGGEVYHAGTDTTDPAAAQQTPAKESLIAKVRRRCVVVGDGAVGKTCLLISYTTNKFPSEYVPTVFDNYAVTVMIGDEPYTLGLFDTAGQEDYDRLRPLSYPQTDVFLVCFSVTSPASFENVREKWFPEVHHHCPGVPCLIVGTQTDLRDDTAVREKLAKQKMQPVRKEDGERMAKELGAVKYVECSALTQYKLKDVFDEAIVAALEPPSTGKSGKGKSKGSKCLIL</sequence>
<evidence type="ECO:0000313" key="21">
    <source>
        <dbReference type="EMBL" id="KAG8628617.1"/>
    </source>
</evidence>
<feature type="region of interest" description="Disordered" evidence="18">
    <location>
        <begin position="1"/>
        <end position="36"/>
    </location>
</feature>
<keyword evidence="5" id="KW-0813">Transport</keyword>
<evidence type="ECO:0000256" key="18">
    <source>
        <dbReference type="SAM" id="MobiDB-lite"/>
    </source>
</evidence>
<evidence type="ECO:0000256" key="15">
    <source>
        <dbReference type="ARBA" id="ARBA00023288"/>
    </source>
</evidence>
<keyword evidence="7" id="KW-0488">Methylation</keyword>
<proteinExistence type="inferred from homology"/>
<dbReference type="InterPro" id="IPR037874">
    <property type="entry name" value="Cdc42"/>
</dbReference>
<accession>A0A8K0L435</accession>
<keyword evidence="11 19" id="KW-1133">Transmembrane helix</keyword>
<protein>
    <recommendedName>
        <fullName evidence="20">Major facilitator superfamily (MFS) profile domain-containing protein</fullName>
    </recommendedName>
</protein>
<keyword evidence="16" id="KW-0636">Prenylation</keyword>
<dbReference type="GO" id="GO:0012505">
    <property type="term" value="C:endomembrane system"/>
    <property type="evidence" value="ECO:0007669"/>
    <property type="project" value="UniProtKB-ARBA"/>
</dbReference>
<dbReference type="SUPFAM" id="SSF52540">
    <property type="entry name" value="P-loop containing nucleoside triphosphate hydrolases"/>
    <property type="match status" value="1"/>
</dbReference>
<dbReference type="GO" id="GO:0005938">
    <property type="term" value="C:cell cortex"/>
    <property type="evidence" value="ECO:0007669"/>
    <property type="project" value="UniProtKB-ARBA"/>
</dbReference>
<dbReference type="SMART" id="SM00173">
    <property type="entry name" value="RAS"/>
    <property type="match status" value="1"/>
</dbReference>
<keyword evidence="14 19" id="KW-0472">Membrane</keyword>
<feature type="compositionally biased region" description="Low complexity" evidence="18">
    <location>
        <begin position="26"/>
        <end position="36"/>
    </location>
</feature>
<dbReference type="InterPro" id="IPR036259">
    <property type="entry name" value="MFS_trans_sf"/>
</dbReference>
<dbReference type="PROSITE" id="PS51419">
    <property type="entry name" value="RAB"/>
    <property type="match status" value="1"/>
</dbReference>